<gene>
    <name evidence="7" type="ORF">BCR34DRAFT_579440</name>
</gene>
<evidence type="ECO:0000256" key="4">
    <source>
        <dbReference type="ARBA" id="ARBA00093447"/>
    </source>
</evidence>
<evidence type="ECO:0000256" key="3">
    <source>
        <dbReference type="ARBA" id="ARBA00023128"/>
    </source>
</evidence>
<evidence type="ECO:0000256" key="1">
    <source>
        <dbReference type="ARBA" id="ARBA00004305"/>
    </source>
</evidence>
<organism evidence="7 8">
    <name type="scientific">Clohesyomyces aquaticus</name>
    <dbReference type="NCBI Taxonomy" id="1231657"/>
    <lineage>
        <taxon>Eukaryota</taxon>
        <taxon>Fungi</taxon>
        <taxon>Dikarya</taxon>
        <taxon>Ascomycota</taxon>
        <taxon>Pezizomycotina</taxon>
        <taxon>Dothideomycetes</taxon>
        <taxon>Pleosporomycetidae</taxon>
        <taxon>Pleosporales</taxon>
        <taxon>Lindgomycetaceae</taxon>
        <taxon>Clohesyomyces</taxon>
    </lineage>
</organism>
<dbReference type="Gene3D" id="3.30.1360.120">
    <property type="entry name" value="Probable tRNA modification gtpase trme, domain 1"/>
    <property type="match status" value="2"/>
</dbReference>
<keyword evidence="8" id="KW-1185">Reference proteome</keyword>
<keyword evidence="3" id="KW-0496">Mitochondrion</keyword>
<evidence type="ECO:0000313" key="8">
    <source>
        <dbReference type="Proteomes" id="UP000193144"/>
    </source>
</evidence>
<comment type="subcellular location">
    <subcellularLocation>
        <location evidence="1">Mitochondrion matrix</location>
    </subcellularLocation>
</comment>
<dbReference type="OrthoDB" id="191995at2759"/>
<dbReference type="GO" id="GO:0005759">
    <property type="term" value="C:mitochondrial matrix"/>
    <property type="evidence" value="ECO:0007669"/>
    <property type="project" value="UniProtKB-SubCell"/>
</dbReference>
<comment type="similarity">
    <text evidence="4">Belongs to the GcvT family. CAF17/IBA57 subfamily.</text>
</comment>
<comment type="caution">
    <text evidence="7">The sequence shown here is derived from an EMBL/GenBank/DDBJ whole genome shotgun (WGS) entry which is preliminary data.</text>
</comment>
<accession>A0A1Y1YB45</accession>
<protein>
    <recommendedName>
        <fullName evidence="5">Iron-sulfur cluster assembly factor IBA57 homolog, mitochondrial</fullName>
    </recommendedName>
</protein>
<dbReference type="InterPro" id="IPR027266">
    <property type="entry name" value="TrmE/GcvT-like"/>
</dbReference>
<dbReference type="EMBL" id="MCFA01000286">
    <property type="protein sequence ID" value="ORX95207.1"/>
    <property type="molecule type" value="Genomic_DNA"/>
</dbReference>
<dbReference type="NCBIfam" id="TIGR03317">
    <property type="entry name" value="ygfZ_signature"/>
    <property type="match status" value="1"/>
</dbReference>
<dbReference type="STRING" id="1231657.A0A1Y1YB45"/>
<name>A0A1Y1YB45_9PLEO</name>
<dbReference type="GO" id="GO:0016226">
    <property type="term" value="P:iron-sulfur cluster assembly"/>
    <property type="evidence" value="ECO:0007669"/>
    <property type="project" value="TreeGrafter"/>
</dbReference>
<evidence type="ECO:0000256" key="2">
    <source>
        <dbReference type="ARBA" id="ARBA00022946"/>
    </source>
</evidence>
<dbReference type="PANTHER" id="PTHR22602:SF0">
    <property type="entry name" value="TRANSFERASE CAF17, MITOCHONDRIAL-RELATED"/>
    <property type="match status" value="1"/>
</dbReference>
<dbReference type="InterPro" id="IPR017703">
    <property type="entry name" value="YgfZ/GCV_T_CS"/>
</dbReference>
<sequence length="425" mass="47689">MASLVASTRKRAACDFCDACIAHIRPTRIRPHAHTTIAGRASSSAPIQHAPRRALLEPRRTSQNARHFRHLSTSLGTSVTSPEPAGLIQLTSRRLISLSGADAAKFLHGLVTNNVDQLSRSPFYTAFLDARGRVLWDVFIWPAVDEHWACQIEVDANEVESLTKHLRKHKLRSKITIRPVGDDELRVWADISGTQPEDLPLSTRSIKDPRSPRMGTRYLLDASYEPQERQSMQSYRRWRYINGVAEGQEEILRESALPMESNIDLSRGIDFRKGCYVGQELTIRTKHTGVVRKRILPIQLYRKGEQPPSAEPDEDFLAAHSPTGWDGEVDSGTDIKELDADGNIKKGRATGKFVAAEANLGLALCRLEMMTSWRVTAEGGSLRPGAEFGVQGKNGELIRIKSHVQPWMREREKELWDKGRPQLAK</sequence>
<dbReference type="Proteomes" id="UP000193144">
    <property type="component" value="Unassembled WGS sequence"/>
</dbReference>
<dbReference type="AlphaFoldDB" id="A0A1Y1YB45"/>
<keyword evidence="2" id="KW-0809">Transit peptide</keyword>
<dbReference type="InterPro" id="IPR057460">
    <property type="entry name" value="CAF17_C"/>
</dbReference>
<evidence type="ECO:0000313" key="7">
    <source>
        <dbReference type="EMBL" id="ORX95207.1"/>
    </source>
</evidence>
<dbReference type="InterPro" id="IPR045179">
    <property type="entry name" value="YgfZ/GcvT"/>
</dbReference>
<proteinExistence type="inferred from homology"/>
<dbReference type="PANTHER" id="PTHR22602">
    <property type="entry name" value="TRANSFERASE CAF17, MITOCHONDRIAL-RELATED"/>
    <property type="match status" value="1"/>
</dbReference>
<feature type="domain" description="CAF17 C-terminal" evidence="6">
    <location>
        <begin position="292"/>
        <end position="383"/>
    </location>
</feature>
<dbReference type="Pfam" id="PF25455">
    <property type="entry name" value="Beta-barrel_CAF17_C"/>
    <property type="match status" value="1"/>
</dbReference>
<dbReference type="SUPFAM" id="SSF103025">
    <property type="entry name" value="Folate-binding domain"/>
    <property type="match status" value="1"/>
</dbReference>
<evidence type="ECO:0000259" key="6">
    <source>
        <dbReference type="Pfam" id="PF25455"/>
    </source>
</evidence>
<evidence type="ECO:0000256" key="5">
    <source>
        <dbReference type="ARBA" id="ARBA00093637"/>
    </source>
</evidence>
<reference evidence="7 8" key="1">
    <citation type="submission" date="2016-07" db="EMBL/GenBank/DDBJ databases">
        <title>Pervasive Adenine N6-methylation of Active Genes in Fungi.</title>
        <authorList>
            <consortium name="DOE Joint Genome Institute"/>
            <person name="Mondo S.J."/>
            <person name="Dannebaum R.O."/>
            <person name="Kuo R.C."/>
            <person name="Labutti K."/>
            <person name="Haridas S."/>
            <person name="Kuo A."/>
            <person name="Salamov A."/>
            <person name="Ahrendt S.R."/>
            <person name="Lipzen A."/>
            <person name="Sullivan W."/>
            <person name="Andreopoulos W.B."/>
            <person name="Clum A."/>
            <person name="Lindquist E."/>
            <person name="Daum C."/>
            <person name="Ramamoorthy G.K."/>
            <person name="Gryganskyi A."/>
            <person name="Culley D."/>
            <person name="Magnuson J.K."/>
            <person name="James T.Y."/>
            <person name="O'Malley M.A."/>
            <person name="Stajich J.E."/>
            <person name="Spatafora J.W."/>
            <person name="Visel A."/>
            <person name="Grigoriev I.V."/>
        </authorList>
    </citation>
    <scope>NUCLEOTIDE SEQUENCE [LARGE SCALE GENOMIC DNA]</scope>
    <source>
        <strain evidence="7 8">CBS 115471</strain>
    </source>
</reference>